<evidence type="ECO:0000313" key="3">
    <source>
        <dbReference type="Proteomes" id="UP001152888"/>
    </source>
</evidence>
<dbReference type="InterPro" id="IPR011604">
    <property type="entry name" value="PDDEXK-like_dom_sf"/>
</dbReference>
<keyword evidence="3" id="KW-1185">Reference proteome</keyword>
<sequence length="311" mass="35369">MFWLLRRSTEPSVTSVECYWRKPTLAKVGSSLKAAKLNELFKNVPPVASHNNSFLKKLLEKGLENKSKGILFEYYKTEENAIDKVSLYHLINKFVRNSSSITAENFIQYCQQEMNDQPCKEILNQTKDQSNTGTWFEIRYAHITAWKFYEAAQSTTYDGCLVESILGAAKFKSTKAMKRGLSLEDKVLKVVARKKLIKVEKVGIFVDKRYPIFGASPDAVNAEFCIEIKCPSKESTLKQYLNGGVIGKKPFAQIQLQMLFSGRKKGLFCVASPNFEVNKDVSIVEVELDIFFVRICCKKQLCFGKKLSSQN</sequence>
<evidence type="ECO:0000259" key="1">
    <source>
        <dbReference type="Pfam" id="PF09588"/>
    </source>
</evidence>
<dbReference type="PANTHER" id="PTHR39953">
    <property type="entry name" value="RE54151P"/>
    <property type="match status" value="1"/>
</dbReference>
<dbReference type="Proteomes" id="UP001152888">
    <property type="component" value="Unassembled WGS sequence"/>
</dbReference>
<dbReference type="PANTHER" id="PTHR39953:SF1">
    <property type="entry name" value="RE54151P"/>
    <property type="match status" value="1"/>
</dbReference>
<organism evidence="2 3">
    <name type="scientific">Acanthoscelides obtectus</name>
    <name type="common">Bean weevil</name>
    <name type="synonym">Bruchus obtectus</name>
    <dbReference type="NCBI Taxonomy" id="200917"/>
    <lineage>
        <taxon>Eukaryota</taxon>
        <taxon>Metazoa</taxon>
        <taxon>Ecdysozoa</taxon>
        <taxon>Arthropoda</taxon>
        <taxon>Hexapoda</taxon>
        <taxon>Insecta</taxon>
        <taxon>Pterygota</taxon>
        <taxon>Neoptera</taxon>
        <taxon>Endopterygota</taxon>
        <taxon>Coleoptera</taxon>
        <taxon>Polyphaga</taxon>
        <taxon>Cucujiformia</taxon>
        <taxon>Chrysomeloidea</taxon>
        <taxon>Chrysomelidae</taxon>
        <taxon>Bruchinae</taxon>
        <taxon>Bruchini</taxon>
        <taxon>Acanthoscelides</taxon>
    </lineage>
</organism>
<feature type="domain" description="YqaJ viral recombinase" evidence="1">
    <location>
        <begin position="135"/>
        <end position="263"/>
    </location>
</feature>
<dbReference type="AlphaFoldDB" id="A0A9P0L1A0"/>
<dbReference type="CDD" id="cd22343">
    <property type="entry name" value="PDDEXK_lambda_exonuclease-like"/>
    <property type="match status" value="1"/>
</dbReference>
<name>A0A9P0L1A0_ACAOB</name>
<dbReference type="EMBL" id="CAKOFQ010006958">
    <property type="protein sequence ID" value="CAH1984491.1"/>
    <property type="molecule type" value="Genomic_DNA"/>
</dbReference>
<dbReference type="Gene3D" id="3.90.320.10">
    <property type="match status" value="1"/>
</dbReference>
<dbReference type="Pfam" id="PF09588">
    <property type="entry name" value="YqaJ"/>
    <property type="match status" value="1"/>
</dbReference>
<evidence type="ECO:0000313" key="2">
    <source>
        <dbReference type="EMBL" id="CAH1984491.1"/>
    </source>
</evidence>
<protein>
    <recommendedName>
        <fullName evidence="1">YqaJ viral recombinase domain-containing protein</fullName>
    </recommendedName>
</protein>
<dbReference type="GO" id="GO:0006281">
    <property type="term" value="P:DNA repair"/>
    <property type="evidence" value="ECO:0007669"/>
    <property type="project" value="UniProtKB-ARBA"/>
</dbReference>
<reference evidence="2" key="1">
    <citation type="submission" date="2022-03" db="EMBL/GenBank/DDBJ databases">
        <authorList>
            <person name="Sayadi A."/>
        </authorList>
    </citation>
    <scope>NUCLEOTIDE SEQUENCE</scope>
</reference>
<comment type="caution">
    <text evidence="2">The sequence shown here is derived from an EMBL/GenBank/DDBJ whole genome shotgun (WGS) entry which is preliminary data.</text>
</comment>
<gene>
    <name evidence="2" type="ORF">ACAOBT_LOCUS16120</name>
</gene>
<dbReference type="InterPro" id="IPR019080">
    <property type="entry name" value="YqaJ_viral_recombinase"/>
</dbReference>
<dbReference type="InterPro" id="IPR011335">
    <property type="entry name" value="Restrct_endonuc-II-like"/>
</dbReference>
<dbReference type="SUPFAM" id="SSF52980">
    <property type="entry name" value="Restriction endonuclease-like"/>
    <property type="match status" value="1"/>
</dbReference>
<accession>A0A9P0L1A0</accession>
<proteinExistence type="predicted"/>